<evidence type="ECO:0000313" key="3">
    <source>
        <dbReference type="EMBL" id="EXJ09997.1"/>
    </source>
</evidence>
<keyword evidence="3" id="KW-0413">Isomerase</keyword>
<evidence type="ECO:0000256" key="1">
    <source>
        <dbReference type="SAM" id="Phobius"/>
    </source>
</evidence>
<dbReference type="SUPFAM" id="SSF57783">
    <property type="entry name" value="Zinc beta-ribbon"/>
    <property type="match status" value="1"/>
</dbReference>
<protein>
    <submittedName>
        <fullName evidence="3">Zn-finger domain associated with topoisomerase type I</fullName>
    </submittedName>
</protein>
<dbReference type="GO" id="GO:0003916">
    <property type="term" value="F:DNA topoisomerase activity"/>
    <property type="evidence" value="ECO:0007669"/>
    <property type="project" value="InterPro"/>
</dbReference>
<dbReference type="GO" id="GO:0006265">
    <property type="term" value="P:DNA topological change"/>
    <property type="evidence" value="ECO:0007669"/>
    <property type="project" value="InterPro"/>
</dbReference>
<dbReference type="GO" id="GO:0003677">
    <property type="term" value="F:DNA binding"/>
    <property type="evidence" value="ECO:0007669"/>
    <property type="project" value="InterPro"/>
</dbReference>
<dbReference type="Proteomes" id="UP000019464">
    <property type="component" value="Unassembled WGS sequence"/>
</dbReference>
<gene>
    <name evidence="3" type="ORF">D791_03151</name>
</gene>
<keyword evidence="1" id="KW-0472">Membrane</keyword>
<dbReference type="Gene3D" id="3.30.65.10">
    <property type="entry name" value="Bacterial Topoisomerase I, domain 1"/>
    <property type="match status" value="1"/>
</dbReference>
<dbReference type="EMBL" id="AONB01000018">
    <property type="protein sequence ID" value="EXJ09997.1"/>
    <property type="molecule type" value="Genomic_DNA"/>
</dbReference>
<keyword evidence="1" id="KW-1133">Transmembrane helix</keyword>
<accession>W9V1H8</accession>
<organism evidence="3 4">
    <name type="scientific">Nitrincola nitratireducens</name>
    <dbReference type="NCBI Taxonomy" id="1229521"/>
    <lineage>
        <taxon>Bacteria</taxon>
        <taxon>Pseudomonadati</taxon>
        <taxon>Pseudomonadota</taxon>
        <taxon>Gammaproteobacteria</taxon>
        <taxon>Oceanospirillales</taxon>
        <taxon>Oceanospirillaceae</taxon>
        <taxon>Nitrincola</taxon>
    </lineage>
</organism>
<feature type="transmembrane region" description="Helical" evidence="1">
    <location>
        <begin position="6"/>
        <end position="27"/>
    </location>
</feature>
<dbReference type="InterPro" id="IPR013498">
    <property type="entry name" value="Topo_IA_Znf"/>
</dbReference>
<dbReference type="STRING" id="1229521.D791_03151"/>
<dbReference type="PROSITE" id="PS50965">
    <property type="entry name" value="NERD"/>
    <property type="match status" value="1"/>
</dbReference>
<name>W9V1H8_9GAMM</name>
<dbReference type="Pfam" id="PF01396">
    <property type="entry name" value="Zn_ribbon_Top1"/>
    <property type="match status" value="1"/>
</dbReference>
<dbReference type="RefSeq" id="WP_036513062.1">
    <property type="nucleotide sequence ID" value="NZ_AONB01000018.1"/>
</dbReference>
<dbReference type="GO" id="GO:0005694">
    <property type="term" value="C:chromosome"/>
    <property type="evidence" value="ECO:0007669"/>
    <property type="project" value="InterPro"/>
</dbReference>
<feature type="domain" description="NERD" evidence="2">
    <location>
        <begin position="33"/>
        <end position="149"/>
    </location>
</feature>
<proteinExistence type="predicted"/>
<dbReference type="InterPro" id="IPR011528">
    <property type="entry name" value="NERD"/>
</dbReference>
<evidence type="ECO:0000259" key="2">
    <source>
        <dbReference type="PROSITE" id="PS50965"/>
    </source>
</evidence>
<sequence length="279" mass="31979">MDISNILLNSILQSWYIIPLLILVLTLKSRWFKGVLGEYIVNKLLAGLPETDYKLIKNVTLPTEDGTTQIDHILVSRFGIFVIETKNMKGWIFGSPHQKQWTQKIYRHSAKFQNPLHQNYKHIKTLESLLDCNPEFMHSVIVFVGDSTFKTEMPDNVTAARGCLDYIKQFNEAVMPDTEVYRLITKLNQIKLKPGLVTDYKHRQHVKELVVSKEVTKEVDKEVSHEVSQEASNMSSDPLCPRCGSAMVIRETKRGANTGQQFWGCSTFPKCRGLHLKEN</sequence>
<dbReference type="AlphaFoldDB" id="W9V1H8"/>
<dbReference type="OrthoDB" id="5782056at2"/>
<reference evidence="4" key="1">
    <citation type="submission" date="2012-11" db="EMBL/GenBank/DDBJ databases">
        <authorList>
            <person name="Singh A."/>
            <person name="Pinnaka A.K."/>
            <person name="Vaidya B."/>
        </authorList>
    </citation>
    <scope>NUCLEOTIDE SEQUENCE [LARGE SCALE GENOMIC DNA]</scope>
    <source>
        <strain evidence="4">AK23</strain>
    </source>
</reference>
<comment type="caution">
    <text evidence="3">The sequence shown here is derived from an EMBL/GenBank/DDBJ whole genome shotgun (WGS) entry which is preliminary data.</text>
</comment>
<dbReference type="Pfam" id="PF08378">
    <property type="entry name" value="NERD"/>
    <property type="match status" value="1"/>
</dbReference>
<reference evidence="3 4" key="2">
    <citation type="journal article" date="2015" name="Syst. Appl. Microbiol.">
        <title>Nitrincola nitratireducens sp. nov. isolated from a haloalkaline crater lake.</title>
        <authorList>
            <person name="Singh A."/>
            <person name="Vaidya B."/>
            <person name="Tanuku N.R."/>
            <person name="Pinnaka A.K."/>
        </authorList>
    </citation>
    <scope>NUCLEOTIDE SEQUENCE [LARGE SCALE GENOMIC DNA]</scope>
    <source>
        <strain evidence="3 4">AK23</strain>
    </source>
</reference>
<keyword evidence="4" id="KW-1185">Reference proteome</keyword>
<dbReference type="PATRIC" id="fig|1229521.3.peg.3183"/>
<evidence type="ECO:0000313" key="4">
    <source>
        <dbReference type="Proteomes" id="UP000019464"/>
    </source>
</evidence>
<keyword evidence="1" id="KW-0812">Transmembrane</keyword>